<dbReference type="AlphaFoldDB" id="Q1DFD6"/>
<keyword evidence="2 4" id="KW-0479">Metal-binding</keyword>
<dbReference type="EMBL" id="CP000113">
    <property type="protein sequence ID" value="ABF90908.1"/>
    <property type="molecule type" value="Genomic_DNA"/>
</dbReference>
<organism evidence="7 8">
    <name type="scientific">Myxococcus xanthus (strain DK1622)</name>
    <dbReference type="NCBI Taxonomy" id="246197"/>
    <lineage>
        <taxon>Bacteria</taxon>
        <taxon>Pseudomonadati</taxon>
        <taxon>Myxococcota</taxon>
        <taxon>Myxococcia</taxon>
        <taxon>Myxococcales</taxon>
        <taxon>Cystobacterineae</taxon>
        <taxon>Myxococcaceae</taxon>
        <taxon>Myxococcus</taxon>
    </lineage>
</organism>
<dbReference type="InterPro" id="IPR009056">
    <property type="entry name" value="Cyt_c-like_dom"/>
</dbReference>
<evidence type="ECO:0000256" key="2">
    <source>
        <dbReference type="ARBA" id="ARBA00022723"/>
    </source>
</evidence>
<dbReference type="Gene3D" id="1.10.760.10">
    <property type="entry name" value="Cytochrome c-like domain"/>
    <property type="match status" value="1"/>
</dbReference>
<dbReference type="SMR" id="Q1DFD6"/>
<dbReference type="STRING" id="246197.MXAN_0363"/>
<evidence type="ECO:0000313" key="7">
    <source>
        <dbReference type="EMBL" id="ABF90908.1"/>
    </source>
</evidence>
<evidence type="ECO:0000313" key="8">
    <source>
        <dbReference type="Proteomes" id="UP000002402"/>
    </source>
</evidence>
<feature type="region of interest" description="Disordered" evidence="5">
    <location>
        <begin position="145"/>
        <end position="169"/>
    </location>
</feature>
<proteinExistence type="predicted"/>
<reference evidence="7 8" key="1">
    <citation type="journal article" date="2006" name="Proc. Natl. Acad. Sci. U.S.A.">
        <title>Evolution of sensory complexity recorded in a myxobacterial genome.</title>
        <authorList>
            <person name="Goldman B.S."/>
            <person name="Nierman W.C."/>
            <person name="Kaiser D."/>
            <person name="Slater S.C."/>
            <person name="Durkin A.S."/>
            <person name="Eisen J.A."/>
            <person name="Ronning C.M."/>
            <person name="Barbazuk W.B."/>
            <person name="Blanchard M."/>
            <person name="Field C."/>
            <person name="Halling C."/>
            <person name="Hinkle G."/>
            <person name="Iartchuk O."/>
            <person name="Kim H.S."/>
            <person name="Mackenzie C."/>
            <person name="Madupu R."/>
            <person name="Miller N."/>
            <person name="Shvartsbeyn A."/>
            <person name="Sullivan S.A."/>
            <person name="Vaudin M."/>
            <person name="Wiegand R."/>
            <person name="Kaplan H.B."/>
        </authorList>
    </citation>
    <scope>NUCLEOTIDE SEQUENCE [LARGE SCALE GENOMIC DNA]</scope>
    <source>
        <strain evidence="8">DK1622</strain>
    </source>
</reference>
<dbReference type="GO" id="GO:0020037">
    <property type="term" value="F:heme binding"/>
    <property type="evidence" value="ECO:0007669"/>
    <property type="project" value="InterPro"/>
</dbReference>
<name>Q1DFD6_MYXXD</name>
<evidence type="ECO:0000256" key="3">
    <source>
        <dbReference type="ARBA" id="ARBA00023004"/>
    </source>
</evidence>
<dbReference type="GO" id="GO:0046872">
    <property type="term" value="F:metal ion binding"/>
    <property type="evidence" value="ECO:0007669"/>
    <property type="project" value="UniProtKB-KW"/>
</dbReference>
<protein>
    <recommendedName>
        <fullName evidence="6">Cytochrome c domain-containing protein</fullName>
    </recommendedName>
</protein>
<dbReference type="EnsemblBacteria" id="ABF90908">
    <property type="protein sequence ID" value="ABF90908"/>
    <property type="gene ID" value="MXAN_0363"/>
</dbReference>
<feature type="domain" description="Cytochrome c" evidence="6">
    <location>
        <begin position="34"/>
        <end position="128"/>
    </location>
</feature>
<evidence type="ECO:0000259" key="6">
    <source>
        <dbReference type="PROSITE" id="PS51007"/>
    </source>
</evidence>
<evidence type="ECO:0000256" key="5">
    <source>
        <dbReference type="SAM" id="MobiDB-lite"/>
    </source>
</evidence>
<dbReference type="InterPro" id="IPR036909">
    <property type="entry name" value="Cyt_c-like_dom_sf"/>
</dbReference>
<dbReference type="HOGENOM" id="CLU_1738537_0_0_7"/>
<keyword evidence="1 4" id="KW-0349">Heme</keyword>
<dbReference type="OrthoDB" id="5383438at2"/>
<feature type="region of interest" description="Disordered" evidence="5">
    <location>
        <begin position="61"/>
        <end position="84"/>
    </location>
</feature>
<keyword evidence="8" id="KW-1185">Reference proteome</keyword>
<gene>
    <name evidence="7" type="ordered locus">MXAN_0363</name>
</gene>
<accession>Q1DFD6</accession>
<dbReference type="GO" id="GO:0009055">
    <property type="term" value="F:electron transfer activity"/>
    <property type="evidence" value="ECO:0007669"/>
    <property type="project" value="InterPro"/>
</dbReference>
<sequence>MKWTSPPPLDLSLSAPMNRLILLSLLLLPGLASSATDEGKLAFEKACARCHVVTAQGQKKTKAAAKAPNSRRRGPSVDLGPVVPMRTPDQLRAWLAGPNQIKPKTGCDTRLLPDGDRELLLSYLALSLHPTPPTREEQLRLQLKQDLAARQAQKQRQADEPSRRSQGKK</sequence>
<feature type="compositionally biased region" description="Basic residues" evidence="5">
    <location>
        <begin position="61"/>
        <end position="74"/>
    </location>
</feature>
<dbReference type="SUPFAM" id="SSF46626">
    <property type="entry name" value="Cytochrome c"/>
    <property type="match status" value="1"/>
</dbReference>
<dbReference type="Proteomes" id="UP000002402">
    <property type="component" value="Chromosome"/>
</dbReference>
<dbReference type="PROSITE" id="PS51007">
    <property type="entry name" value="CYTC"/>
    <property type="match status" value="1"/>
</dbReference>
<evidence type="ECO:0000256" key="4">
    <source>
        <dbReference type="PROSITE-ProRule" id="PRU00433"/>
    </source>
</evidence>
<keyword evidence="3 4" id="KW-0408">Iron</keyword>
<evidence type="ECO:0000256" key="1">
    <source>
        <dbReference type="ARBA" id="ARBA00022617"/>
    </source>
</evidence>
<feature type="compositionally biased region" description="Low complexity" evidence="5">
    <location>
        <begin position="145"/>
        <end position="155"/>
    </location>
</feature>
<dbReference type="KEGG" id="mxa:MXAN_0363"/>